<dbReference type="PANTHER" id="PTHR11496">
    <property type="entry name" value="ALCOHOL DEHYDROGENASE"/>
    <property type="match status" value="1"/>
</dbReference>
<protein>
    <submittedName>
        <fullName evidence="4">Uncharacterized protein</fullName>
    </submittedName>
</protein>
<sequence length="427" mass="45614">MMTTEVFRPAFTSPPGTNLAGIPTANLKLSSPYVSYGLPYQESCAKHVKETFGASRVYIIASGSLARNTDKVEKLIDALGKDNVVGVKRGLTPHTPWSEVLQITAEAREAKADCVVTIGAGSITDGSKLVVLALANDISTPAQLDRYHVESSDIPENVAEPTVPLITIPTSLSGGEYFSLAGGTNDATNHKHGFLLSGMGSKLVILDPELCMTTPEYHWLNTGIRAVDHCVEALCSLEANETSDKKAEEGLRLLVPSLLKCKKNPEDTDARQKCQLGVALGMDNVRAGIPMGGSHAIGHQLGPLGVPHGVTSCIMCPAVMKYNIKHGGGNPAIAEKQAKIRQILWSEPEVAETLKAKGLKEEDADLGDMLDVIIRALGLPRSLSEMKISRDVIPALSTRALADFWSPTNAVPLLKAEQVTEILETVV</sequence>
<dbReference type="VEuPathDB" id="FungiDB:PV10_04284"/>
<evidence type="ECO:0000259" key="2">
    <source>
        <dbReference type="Pfam" id="PF00465"/>
    </source>
</evidence>
<dbReference type="GO" id="GO:0005739">
    <property type="term" value="C:mitochondrion"/>
    <property type="evidence" value="ECO:0007669"/>
    <property type="project" value="TreeGrafter"/>
</dbReference>
<dbReference type="CDD" id="cd08192">
    <property type="entry name" value="MAR-like"/>
    <property type="match status" value="1"/>
</dbReference>
<dbReference type="Proteomes" id="UP000288859">
    <property type="component" value="Unassembled WGS sequence"/>
</dbReference>
<dbReference type="InterPro" id="IPR001670">
    <property type="entry name" value="ADH_Fe/GldA"/>
</dbReference>
<gene>
    <name evidence="4" type="ORF">B0A52_01554</name>
</gene>
<dbReference type="OrthoDB" id="339764at2759"/>
<dbReference type="InterPro" id="IPR039697">
    <property type="entry name" value="Alcohol_dehydrogenase_Fe"/>
</dbReference>
<dbReference type="GO" id="GO:0046872">
    <property type="term" value="F:metal ion binding"/>
    <property type="evidence" value="ECO:0007669"/>
    <property type="project" value="InterPro"/>
</dbReference>
<name>A0A438NFB1_EXOME</name>
<evidence type="ECO:0000313" key="4">
    <source>
        <dbReference type="EMBL" id="RVX74428.1"/>
    </source>
</evidence>
<dbReference type="SUPFAM" id="SSF56796">
    <property type="entry name" value="Dehydroquinate synthase-like"/>
    <property type="match status" value="1"/>
</dbReference>
<comment type="caution">
    <text evidence="4">The sequence shown here is derived from an EMBL/GenBank/DDBJ whole genome shotgun (WGS) entry which is preliminary data.</text>
</comment>
<organism evidence="4 5">
    <name type="scientific">Exophiala mesophila</name>
    <name type="common">Black yeast-like fungus</name>
    <dbReference type="NCBI Taxonomy" id="212818"/>
    <lineage>
        <taxon>Eukaryota</taxon>
        <taxon>Fungi</taxon>
        <taxon>Dikarya</taxon>
        <taxon>Ascomycota</taxon>
        <taxon>Pezizomycotina</taxon>
        <taxon>Eurotiomycetes</taxon>
        <taxon>Chaetothyriomycetidae</taxon>
        <taxon>Chaetothyriales</taxon>
        <taxon>Herpotrichiellaceae</taxon>
        <taxon>Exophiala</taxon>
    </lineage>
</organism>
<dbReference type="InterPro" id="IPR056798">
    <property type="entry name" value="ADH_Fe_C"/>
</dbReference>
<dbReference type="Pfam" id="PF25137">
    <property type="entry name" value="ADH_Fe_C"/>
    <property type="match status" value="1"/>
</dbReference>
<accession>A0A438NFB1</accession>
<dbReference type="Gene3D" id="1.20.1090.10">
    <property type="entry name" value="Dehydroquinate synthase-like - alpha domain"/>
    <property type="match status" value="1"/>
</dbReference>
<dbReference type="PANTHER" id="PTHR11496:SF107">
    <property type="entry name" value="ALCOHOL DEHYDROGENASE, PUTATIVE (AFU_ORTHOLOGUE AFUA_1G06800)-RELATED"/>
    <property type="match status" value="1"/>
</dbReference>
<keyword evidence="1" id="KW-0560">Oxidoreductase</keyword>
<dbReference type="GO" id="GO:0004022">
    <property type="term" value="F:alcohol dehydrogenase (NAD+) activity"/>
    <property type="evidence" value="ECO:0007669"/>
    <property type="project" value="TreeGrafter"/>
</dbReference>
<proteinExistence type="predicted"/>
<feature type="domain" description="Fe-containing alcohol dehydrogenase-like C-terminal" evidence="3">
    <location>
        <begin position="221"/>
        <end position="425"/>
    </location>
</feature>
<dbReference type="EMBL" id="NAJM01000004">
    <property type="protein sequence ID" value="RVX74428.1"/>
    <property type="molecule type" value="Genomic_DNA"/>
</dbReference>
<dbReference type="AlphaFoldDB" id="A0A438NFB1"/>
<dbReference type="Gene3D" id="3.40.50.1970">
    <property type="match status" value="1"/>
</dbReference>
<dbReference type="Pfam" id="PF00465">
    <property type="entry name" value="Fe-ADH"/>
    <property type="match status" value="1"/>
</dbReference>
<evidence type="ECO:0000256" key="1">
    <source>
        <dbReference type="ARBA" id="ARBA00023002"/>
    </source>
</evidence>
<evidence type="ECO:0000259" key="3">
    <source>
        <dbReference type="Pfam" id="PF25137"/>
    </source>
</evidence>
<evidence type="ECO:0000313" key="5">
    <source>
        <dbReference type="Proteomes" id="UP000288859"/>
    </source>
</evidence>
<feature type="domain" description="Alcohol dehydrogenase iron-type/glycerol dehydrogenase GldA" evidence="2">
    <location>
        <begin position="46"/>
        <end position="208"/>
    </location>
</feature>
<reference evidence="4 5" key="1">
    <citation type="submission" date="2017-03" db="EMBL/GenBank/DDBJ databases">
        <title>Genomes of endolithic fungi from Antarctica.</title>
        <authorList>
            <person name="Coleine C."/>
            <person name="Masonjones S."/>
            <person name="Stajich J.E."/>
        </authorList>
    </citation>
    <scope>NUCLEOTIDE SEQUENCE [LARGE SCALE GENOMIC DNA]</scope>
    <source>
        <strain evidence="4 5">CCFEE 6314</strain>
    </source>
</reference>